<protein>
    <submittedName>
        <fullName evidence="2">Kynurenine formamidase/cyclase-like protein</fullName>
    </submittedName>
</protein>
<comment type="similarity">
    <text evidence="1">Belongs to the Cyclase 1 superfamily.</text>
</comment>
<feature type="non-terminal residue" evidence="2">
    <location>
        <position position="1"/>
    </location>
</feature>
<dbReference type="InterPro" id="IPR037175">
    <property type="entry name" value="KFase_sf"/>
</dbReference>
<sequence>KLDFRNFEDGYIVTPADIDRELERINYTLKEKDIVLINTSAGKRFGHEDYLEKGCGMGRDATLHLTKQGIRIVGTDAWSWDAPFSSTVKKFMKTKDPSIIWEGHYAGSTIPYCHMEKMANLDLLPSTGFTVICMPVKV</sequence>
<evidence type="ECO:0000256" key="1">
    <source>
        <dbReference type="ARBA" id="ARBA00007865"/>
    </source>
</evidence>
<dbReference type="Gene3D" id="3.50.30.50">
    <property type="entry name" value="Putative cyclase"/>
    <property type="match status" value="1"/>
</dbReference>
<accession>A0ABQ5JRH5</accession>
<dbReference type="EMBL" id="BQXS01005736">
    <property type="protein sequence ID" value="GKT14333.1"/>
    <property type="molecule type" value="Genomic_DNA"/>
</dbReference>
<reference evidence="2" key="1">
    <citation type="submission" date="2022-03" db="EMBL/GenBank/DDBJ databases">
        <title>Draft genome sequence of Aduncisulcus paluster, a free-living microaerophilic Fornicata.</title>
        <authorList>
            <person name="Yuyama I."/>
            <person name="Kume K."/>
            <person name="Tamura T."/>
            <person name="Inagaki Y."/>
            <person name="Hashimoto T."/>
        </authorList>
    </citation>
    <scope>NUCLEOTIDE SEQUENCE</scope>
    <source>
        <strain evidence="2">NY0171</strain>
    </source>
</reference>
<name>A0ABQ5JRH5_9EUKA</name>
<feature type="non-terminal residue" evidence="2">
    <location>
        <position position="138"/>
    </location>
</feature>
<proteinExistence type="inferred from homology"/>
<keyword evidence="3" id="KW-1185">Reference proteome</keyword>
<evidence type="ECO:0000313" key="2">
    <source>
        <dbReference type="EMBL" id="GKT14333.1"/>
    </source>
</evidence>
<dbReference type="Proteomes" id="UP001057375">
    <property type="component" value="Unassembled WGS sequence"/>
</dbReference>
<dbReference type="Pfam" id="PF04199">
    <property type="entry name" value="Cyclase"/>
    <property type="match status" value="1"/>
</dbReference>
<comment type="caution">
    <text evidence="2">The sequence shown here is derived from an EMBL/GenBank/DDBJ whole genome shotgun (WGS) entry which is preliminary data.</text>
</comment>
<gene>
    <name evidence="2" type="ORF">ADUPG1_004030</name>
</gene>
<organism evidence="2 3">
    <name type="scientific">Aduncisulcus paluster</name>
    <dbReference type="NCBI Taxonomy" id="2918883"/>
    <lineage>
        <taxon>Eukaryota</taxon>
        <taxon>Metamonada</taxon>
        <taxon>Carpediemonas-like organisms</taxon>
        <taxon>Aduncisulcus</taxon>
    </lineage>
</organism>
<dbReference type="InterPro" id="IPR007325">
    <property type="entry name" value="KFase/CYL"/>
</dbReference>
<dbReference type="SUPFAM" id="SSF102198">
    <property type="entry name" value="Putative cyclase"/>
    <property type="match status" value="1"/>
</dbReference>
<evidence type="ECO:0000313" key="3">
    <source>
        <dbReference type="Proteomes" id="UP001057375"/>
    </source>
</evidence>